<dbReference type="Gene3D" id="3.30.230.120">
    <property type="match status" value="1"/>
</dbReference>
<dbReference type="InterPro" id="IPR020568">
    <property type="entry name" value="Ribosomal_Su5_D2-typ_SF"/>
</dbReference>
<dbReference type="EC" id="2.4.2.54" evidence="2"/>
<accession>A0A7C4HA58</accession>
<dbReference type="Pfam" id="PF08544">
    <property type="entry name" value="GHMP_kinases_C"/>
    <property type="match status" value="1"/>
</dbReference>
<proteinExistence type="inferred from homology"/>
<dbReference type="PIRSF" id="PIRSF004884">
    <property type="entry name" value="Sugar_kin_arch"/>
    <property type="match status" value="1"/>
</dbReference>
<keyword evidence="1 2" id="KW-0808">Transferase</keyword>
<dbReference type="SUPFAM" id="SSF54211">
    <property type="entry name" value="Ribosomal protein S5 domain 2-like"/>
    <property type="match status" value="1"/>
</dbReference>
<evidence type="ECO:0000313" key="5">
    <source>
        <dbReference type="EMBL" id="HGM59345.1"/>
    </source>
</evidence>
<comment type="subunit">
    <text evidence="2">Homodimer.</text>
</comment>
<protein>
    <recommendedName>
        <fullName evidence="2">Beta-ribofuranosylaminobenzene 5'-phosphate synthase</fullName>
        <shortName evidence="2">Beta-RFA-P synthase</shortName>
        <ecNumber evidence="2">2.4.2.54</ecNumber>
    </recommendedName>
</protein>
<name>A0A7C4HA58_STAMA</name>
<gene>
    <name evidence="5" type="ORF">ENU14_07180</name>
</gene>
<evidence type="ECO:0000259" key="4">
    <source>
        <dbReference type="Pfam" id="PF08544"/>
    </source>
</evidence>
<comment type="pathway">
    <text evidence="2">Cofactor biosynthesis; 5,6,7,8-tetrahydromethanopterin biosynthesis.</text>
</comment>
<comment type="catalytic activity">
    <reaction evidence="2">
        <text>5-phospho-alpha-D-ribose 1-diphosphate + 4-hydroxybenzoate + H(+) = 4-(beta-D-ribofuranosyl)phenol 5'-phosphate + CO2 + diphosphate</text>
        <dbReference type="Rhea" id="RHEA:48556"/>
        <dbReference type="ChEBI" id="CHEBI:15378"/>
        <dbReference type="ChEBI" id="CHEBI:16526"/>
        <dbReference type="ChEBI" id="CHEBI:17879"/>
        <dbReference type="ChEBI" id="CHEBI:33019"/>
        <dbReference type="ChEBI" id="CHEBI:58017"/>
        <dbReference type="ChEBI" id="CHEBI:82767"/>
        <dbReference type="EC" id="2.4.2.54"/>
    </reaction>
</comment>
<dbReference type="InterPro" id="IPR004422">
    <property type="entry name" value="RFAP_synthase"/>
</dbReference>
<reference evidence="5" key="1">
    <citation type="journal article" date="2020" name="mSystems">
        <title>Genome- and Community-Level Interaction Insights into Carbon Utilization and Element Cycling Functions of Hydrothermarchaeota in Hydrothermal Sediment.</title>
        <authorList>
            <person name="Zhou Z."/>
            <person name="Liu Y."/>
            <person name="Xu W."/>
            <person name="Pan J."/>
            <person name="Luo Z.H."/>
            <person name="Li M."/>
        </authorList>
    </citation>
    <scope>NUCLEOTIDE SEQUENCE [LARGE SCALE GENOMIC DNA]</scope>
    <source>
        <strain evidence="5">SpSt-642</strain>
    </source>
</reference>
<comment type="caution">
    <text evidence="5">The sequence shown here is derived from an EMBL/GenBank/DDBJ whole genome shotgun (WGS) entry which is preliminary data.</text>
</comment>
<comment type="function">
    <text evidence="2">Catalyzes the condensation of 4-aminobenzoate (pABA) with 5-phospho-alpha-D-ribose 1-diphosphate (PRPP) to produce beta-ribofuranosylaminobenzene 5'-phosphate (beta-RFA-P).</text>
</comment>
<dbReference type="Pfam" id="PF00288">
    <property type="entry name" value="GHMP_kinases_N"/>
    <property type="match status" value="1"/>
</dbReference>
<organism evidence="5">
    <name type="scientific">Staphylothermus marinus</name>
    <dbReference type="NCBI Taxonomy" id="2280"/>
    <lineage>
        <taxon>Archaea</taxon>
        <taxon>Thermoproteota</taxon>
        <taxon>Thermoprotei</taxon>
        <taxon>Desulfurococcales</taxon>
        <taxon>Desulfurococcaceae</taxon>
        <taxon>Staphylothermus</taxon>
    </lineage>
</organism>
<dbReference type="InterPro" id="IPR013750">
    <property type="entry name" value="GHMP_kinase_C_dom"/>
</dbReference>
<feature type="domain" description="GHMP kinase C-terminal" evidence="4">
    <location>
        <begin position="217"/>
        <end position="296"/>
    </location>
</feature>
<keyword evidence="2" id="KW-0328">Glycosyltransferase</keyword>
<dbReference type="GO" id="GO:0005524">
    <property type="term" value="F:ATP binding"/>
    <property type="evidence" value="ECO:0007669"/>
    <property type="project" value="UniProtKB-UniRule"/>
</dbReference>
<sequence>MVNIFIKTPSRLHLGFYNFNRENIAYGGIGLAIDNPSIELIISKNNRLEIVNETNIELNDVVEKIVNTLEISGFKLIVKSAIPRHIGLGSTTQLLLAISYGLSKLYGLKYSVRELAVKLGRGYVSGIGISVFEKGGLIIDSGRRLDNNILREVETIHDLPLPIARYSLPRNWFFILITPRVSKRISDEFEKQFLEKPLKIDDNLQCKLYATLLLELIPSVIRRDIVGFGKALSKIQYITGEYFSKYQYGLFCCRESEEAVNIMLSKGVYGVGQSSWGPTVYGLVDNYSRALKILRETLNELERRGIDVEYSFISRPLNRGFRVKYF</sequence>
<evidence type="ECO:0000256" key="1">
    <source>
        <dbReference type="ARBA" id="ARBA00022679"/>
    </source>
</evidence>
<feature type="domain" description="GHMP kinase N-terminal" evidence="3">
    <location>
        <begin position="61"/>
        <end position="127"/>
    </location>
</feature>
<dbReference type="EMBL" id="DTBJ01000060">
    <property type="protein sequence ID" value="HGM59345.1"/>
    <property type="molecule type" value="Genomic_DNA"/>
</dbReference>
<dbReference type="PANTHER" id="PTHR20861:SF6">
    <property type="entry name" value="BETA-RIBOFURANOSYLPHENOL 5'-PHOSPHATE SYNTHASE"/>
    <property type="match status" value="1"/>
</dbReference>
<evidence type="ECO:0000259" key="3">
    <source>
        <dbReference type="Pfam" id="PF00288"/>
    </source>
</evidence>
<dbReference type="AlphaFoldDB" id="A0A7C4HA58"/>
<dbReference type="UniPathway" id="UPA00065"/>
<comment type="similarity">
    <text evidence="2">Belongs to the beta-RFA-P synthase family.</text>
</comment>
<dbReference type="NCBIfam" id="TIGR00144">
    <property type="entry name" value="beta_RFAP_syn"/>
    <property type="match status" value="1"/>
</dbReference>
<dbReference type="PANTHER" id="PTHR20861">
    <property type="entry name" value="HOMOSERINE/4-DIPHOSPHOCYTIDYL-2-C-METHYL-D-ERYTHRITOL KINASE"/>
    <property type="match status" value="1"/>
</dbReference>
<dbReference type="GO" id="GO:0043793">
    <property type="term" value="F:beta-ribofuranosylaminobenzene 5'-phosphate synthase activity"/>
    <property type="evidence" value="ECO:0007669"/>
    <property type="project" value="UniProtKB-EC"/>
</dbReference>
<dbReference type="InterPro" id="IPR006204">
    <property type="entry name" value="GHMP_kinase_N_dom"/>
</dbReference>
<evidence type="ECO:0000256" key="2">
    <source>
        <dbReference type="PIRNR" id="PIRNR004884"/>
    </source>
</evidence>